<dbReference type="InterPro" id="IPR043426">
    <property type="entry name" value="MltB-like"/>
</dbReference>
<gene>
    <name evidence="2" type="primary">mltB</name>
    <name evidence="2" type="ORF">GCM10023342_12760</name>
</gene>
<accession>A0ABP9RAL4</accession>
<dbReference type="SUPFAM" id="SSF53955">
    <property type="entry name" value="Lysozyme-like"/>
    <property type="match status" value="1"/>
</dbReference>
<dbReference type="Pfam" id="PF13406">
    <property type="entry name" value="SLT_2"/>
    <property type="match status" value="1"/>
</dbReference>
<dbReference type="Gene3D" id="1.10.8.350">
    <property type="entry name" value="Bacterial muramidase"/>
    <property type="match status" value="1"/>
</dbReference>
<dbReference type="Proteomes" id="UP001500074">
    <property type="component" value="Unassembled WGS sequence"/>
</dbReference>
<sequence>MSSPLRHYRHRRPVKAAIIVLGGCLWSLGLPALAGENFAPDGHPRVQALIDELAARGLPRDWLVATLSRAEFRQQVLDAMAGAAERQLRWDEYRDIFIKPERIQGGVDFIAANREAFARAEAEYGVPAEIIAAIIGVETFYGRYTGSYKVLDSLATLAFRHPSRGDFFRGELAAFLEISNEQGVDPASLQGSYAGAMGYPQFIPTSYQAYAVDFDADGKRDLWDNPVDAIGSVGNYFARNGWQPGAPIYAKARGPATPPTSIEFNQVRRPYISIAELSEQGIEPASGTAAAGAPVIPLALEVDGGKTRYRLGYENFYVITRYNRSHLYAMAVSELAERIRAAREAGA</sequence>
<feature type="domain" description="Transglycosylase SLT" evidence="1">
    <location>
        <begin position="44"/>
        <end position="337"/>
    </location>
</feature>
<name>A0ABP9RAL4_9GAMM</name>
<evidence type="ECO:0000313" key="2">
    <source>
        <dbReference type="EMBL" id="GAA5173634.1"/>
    </source>
</evidence>
<dbReference type="PANTHER" id="PTHR30163">
    <property type="entry name" value="MEMBRANE-BOUND LYTIC MUREIN TRANSGLYCOSYLASE B"/>
    <property type="match status" value="1"/>
</dbReference>
<dbReference type="InterPro" id="IPR011757">
    <property type="entry name" value="Lytic_transglycosylase_MltB"/>
</dbReference>
<dbReference type="InterPro" id="IPR023346">
    <property type="entry name" value="Lysozyme-like_dom_sf"/>
</dbReference>
<evidence type="ECO:0000259" key="1">
    <source>
        <dbReference type="Pfam" id="PF13406"/>
    </source>
</evidence>
<dbReference type="NCBIfam" id="TIGR02282">
    <property type="entry name" value="MltB"/>
    <property type="match status" value="1"/>
</dbReference>
<keyword evidence="3" id="KW-1185">Reference proteome</keyword>
<dbReference type="PANTHER" id="PTHR30163:SF9">
    <property type="entry name" value="MEMBRANE-BOUND LYTIC MUREIN TRANSGLYCOSYLASE B"/>
    <property type="match status" value="1"/>
</dbReference>
<organism evidence="2 3">
    <name type="scientific">Modicisalibacter zincidurans</name>
    <dbReference type="NCBI Taxonomy" id="1178777"/>
    <lineage>
        <taxon>Bacteria</taxon>
        <taxon>Pseudomonadati</taxon>
        <taxon>Pseudomonadota</taxon>
        <taxon>Gammaproteobacteria</taxon>
        <taxon>Oceanospirillales</taxon>
        <taxon>Halomonadaceae</taxon>
        <taxon>Modicisalibacter</taxon>
    </lineage>
</organism>
<reference evidence="3" key="1">
    <citation type="journal article" date="2019" name="Int. J. Syst. Evol. Microbiol.">
        <title>The Global Catalogue of Microorganisms (GCM) 10K type strain sequencing project: providing services to taxonomists for standard genome sequencing and annotation.</title>
        <authorList>
            <consortium name="The Broad Institute Genomics Platform"/>
            <consortium name="The Broad Institute Genome Sequencing Center for Infectious Disease"/>
            <person name="Wu L."/>
            <person name="Ma J."/>
        </authorList>
    </citation>
    <scope>NUCLEOTIDE SEQUENCE [LARGE SCALE GENOMIC DNA]</scope>
    <source>
        <strain evidence="3">JCM 18472</strain>
    </source>
</reference>
<dbReference type="RefSeq" id="WP_051907365.1">
    <property type="nucleotide sequence ID" value="NZ_BAABKI010000013.1"/>
</dbReference>
<protein>
    <submittedName>
        <fullName evidence="2">Lytic murein transglycosylase B</fullName>
    </submittedName>
</protein>
<dbReference type="EMBL" id="BAABKI010000013">
    <property type="protein sequence ID" value="GAA5173634.1"/>
    <property type="molecule type" value="Genomic_DNA"/>
</dbReference>
<evidence type="ECO:0000313" key="3">
    <source>
        <dbReference type="Proteomes" id="UP001500074"/>
    </source>
</evidence>
<dbReference type="CDD" id="cd13399">
    <property type="entry name" value="Slt35-like"/>
    <property type="match status" value="1"/>
</dbReference>
<dbReference type="Gene3D" id="1.10.530.10">
    <property type="match status" value="1"/>
</dbReference>
<dbReference type="InterPro" id="IPR031304">
    <property type="entry name" value="SLT_2"/>
</dbReference>
<comment type="caution">
    <text evidence="2">The sequence shown here is derived from an EMBL/GenBank/DDBJ whole genome shotgun (WGS) entry which is preliminary data.</text>
</comment>
<proteinExistence type="predicted"/>